<keyword evidence="1" id="KW-0863">Zinc-finger</keyword>
<proteinExistence type="predicted"/>
<organism evidence="4 5">
    <name type="scientific">Actinidia rufa</name>
    <dbReference type="NCBI Taxonomy" id="165716"/>
    <lineage>
        <taxon>Eukaryota</taxon>
        <taxon>Viridiplantae</taxon>
        <taxon>Streptophyta</taxon>
        <taxon>Embryophyta</taxon>
        <taxon>Tracheophyta</taxon>
        <taxon>Spermatophyta</taxon>
        <taxon>Magnoliopsida</taxon>
        <taxon>eudicotyledons</taxon>
        <taxon>Gunneridae</taxon>
        <taxon>Pentapetalae</taxon>
        <taxon>asterids</taxon>
        <taxon>Ericales</taxon>
        <taxon>Actinidiaceae</taxon>
        <taxon>Actinidia</taxon>
    </lineage>
</organism>
<dbReference type="SMART" id="SM00355">
    <property type="entry name" value="ZnF_C2H2"/>
    <property type="match status" value="2"/>
</dbReference>
<dbReference type="Gene3D" id="3.30.160.60">
    <property type="entry name" value="Classic Zinc Finger"/>
    <property type="match status" value="1"/>
</dbReference>
<dbReference type="OrthoDB" id="8117402at2759"/>
<evidence type="ECO:0000259" key="3">
    <source>
        <dbReference type="PROSITE" id="PS50157"/>
    </source>
</evidence>
<dbReference type="Proteomes" id="UP000585474">
    <property type="component" value="Unassembled WGS sequence"/>
</dbReference>
<gene>
    <name evidence="4" type="ORF">Acr_24g0015410</name>
</gene>
<reference evidence="4 5" key="1">
    <citation type="submission" date="2019-07" db="EMBL/GenBank/DDBJ databases">
        <title>De Novo Assembly of kiwifruit Actinidia rufa.</title>
        <authorList>
            <person name="Sugita-Konishi S."/>
            <person name="Sato K."/>
            <person name="Mori E."/>
            <person name="Abe Y."/>
            <person name="Kisaki G."/>
            <person name="Hamano K."/>
            <person name="Suezawa K."/>
            <person name="Otani M."/>
            <person name="Fukuda T."/>
            <person name="Manabe T."/>
            <person name="Gomi K."/>
            <person name="Tabuchi M."/>
            <person name="Akimitsu K."/>
            <person name="Kataoka I."/>
        </authorList>
    </citation>
    <scope>NUCLEOTIDE SEQUENCE [LARGE SCALE GENOMIC DNA]</scope>
    <source>
        <strain evidence="5">cv. Fuchu</strain>
    </source>
</reference>
<keyword evidence="1" id="KW-0862">Zinc</keyword>
<evidence type="ECO:0000256" key="1">
    <source>
        <dbReference type="PROSITE-ProRule" id="PRU00042"/>
    </source>
</evidence>
<evidence type="ECO:0000313" key="4">
    <source>
        <dbReference type="EMBL" id="GFZ15351.1"/>
    </source>
</evidence>
<dbReference type="EMBL" id="BJWL01000024">
    <property type="protein sequence ID" value="GFZ15351.1"/>
    <property type="molecule type" value="Genomic_DNA"/>
</dbReference>
<protein>
    <recommendedName>
        <fullName evidence="3">C2H2-type domain-containing protein</fullName>
    </recommendedName>
</protein>
<keyword evidence="5" id="KW-1185">Reference proteome</keyword>
<keyword evidence="1" id="KW-0479">Metal-binding</keyword>
<dbReference type="PROSITE" id="PS00028">
    <property type="entry name" value="ZINC_FINGER_C2H2_1"/>
    <property type="match status" value="1"/>
</dbReference>
<sequence>MDAGQEGNQQQQHVHNKDYNGFCNLCGKHIGDQHVVSHQKTHRDAKVKCKNPGCGRRFPNKAELSEHRDRTNH</sequence>
<dbReference type="InterPro" id="IPR013087">
    <property type="entry name" value="Znf_C2H2_type"/>
</dbReference>
<comment type="caution">
    <text evidence="4">The sequence shown here is derived from an EMBL/GenBank/DDBJ whole genome shotgun (WGS) entry which is preliminary data.</text>
</comment>
<dbReference type="PROSITE" id="PS50157">
    <property type="entry name" value="ZINC_FINGER_C2H2_2"/>
    <property type="match status" value="1"/>
</dbReference>
<feature type="compositionally biased region" description="Basic and acidic residues" evidence="2">
    <location>
        <begin position="63"/>
        <end position="73"/>
    </location>
</feature>
<evidence type="ECO:0000313" key="5">
    <source>
        <dbReference type="Proteomes" id="UP000585474"/>
    </source>
</evidence>
<dbReference type="GO" id="GO:0008270">
    <property type="term" value="F:zinc ion binding"/>
    <property type="evidence" value="ECO:0007669"/>
    <property type="project" value="UniProtKB-KW"/>
</dbReference>
<evidence type="ECO:0000256" key="2">
    <source>
        <dbReference type="SAM" id="MobiDB-lite"/>
    </source>
</evidence>
<name>A0A7J0GX76_9ERIC</name>
<feature type="domain" description="C2H2-type" evidence="3">
    <location>
        <begin position="47"/>
        <end position="73"/>
    </location>
</feature>
<feature type="region of interest" description="Disordered" evidence="2">
    <location>
        <begin position="38"/>
        <end position="73"/>
    </location>
</feature>
<accession>A0A7J0GX76</accession>
<dbReference type="AlphaFoldDB" id="A0A7J0GX76"/>